<evidence type="ECO:0000313" key="1">
    <source>
        <dbReference type="EMBL" id="QLG48716.1"/>
    </source>
</evidence>
<organism evidence="1 2">
    <name type="scientific">Natrinema halophilum</name>
    <dbReference type="NCBI Taxonomy" id="1699371"/>
    <lineage>
        <taxon>Archaea</taxon>
        <taxon>Methanobacteriati</taxon>
        <taxon>Methanobacteriota</taxon>
        <taxon>Stenosarchaea group</taxon>
        <taxon>Halobacteria</taxon>
        <taxon>Halobacteriales</taxon>
        <taxon>Natrialbaceae</taxon>
        <taxon>Natrinema</taxon>
    </lineage>
</organism>
<dbReference type="Proteomes" id="UP000509241">
    <property type="component" value="Chromosome"/>
</dbReference>
<keyword evidence="2" id="KW-1185">Reference proteome</keyword>
<accession>A0A7D5KCP1</accession>
<name>A0A7D5KCP1_9EURY</name>
<dbReference type="EMBL" id="CP058601">
    <property type="protein sequence ID" value="QLG48716.1"/>
    <property type="molecule type" value="Genomic_DNA"/>
</dbReference>
<dbReference type="GeneID" id="56033140"/>
<dbReference type="KEGG" id="haly:HYG82_07575"/>
<reference evidence="1 2" key="1">
    <citation type="submission" date="2020-07" db="EMBL/GenBank/DDBJ databases">
        <authorList>
            <person name="Cui H."/>
        </authorList>
    </citation>
    <scope>NUCLEOTIDE SEQUENCE [LARGE SCALE GENOMIC DNA]</scope>
    <source>
        <strain evidence="1 2">YPL8</strain>
    </source>
</reference>
<sequence length="89" mass="9986">MCRFDSFHRYGGPTGPYLNDRVGRLEQFILFRERIDRLEQGRVAKGEVPTDELAGQVADELMPAECAETIRTDAQNGRVAALDGPTRYA</sequence>
<proteinExistence type="predicted"/>
<gene>
    <name evidence="1" type="ORF">HYG82_07575</name>
</gene>
<dbReference type="AlphaFoldDB" id="A0A7D5KCP1"/>
<evidence type="ECO:0000313" key="2">
    <source>
        <dbReference type="Proteomes" id="UP000509241"/>
    </source>
</evidence>
<dbReference type="RefSeq" id="WP_179260453.1">
    <property type="nucleotide sequence ID" value="NZ_CP058601.1"/>
</dbReference>
<protein>
    <submittedName>
        <fullName evidence="1">Uncharacterized protein</fullName>
    </submittedName>
</protein>